<keyword evidence="5 7" id="KW-1133">Transmembrane helix</keyword>
<keyword evidence="6 7" id="KW-0472">Membrane</keyword>
<feature type="transmembrane region" description="Helical" evidence="7">
    <location>
        <begin position="51"/>
        <end position="78"/>
    </location>
</feature>
<comment type="subcellular location">
    <subcellularLocation>
        <location evidence="1">Cell membrane</location>
        <topology evidence="1">Multi-pass membrane protein</topology>
    </subcellularLocation>
</comment>
<protein>
    <submittedName>
        <fullName evidence="8">Oligosaccharide flippase family protein</fullName>
    </submittedName>
</protein>
<feature type="transmembrane region" description="Helical" evidence="7">
    <location>
        <begin position="334"/>
        <end position="356"/>
    </location>
</feature>
<dbReference type="Pfam" id="PF13440">
    <property type="entry name" value="Polysacc_synt_3"/>
    <property type="match status" value="1"/>
</dbReference>
<keyword evidence="9" id="KW-1185">Reference proteome</keyword>
<feature type="transmembrane region" description="Helical" evidence="7">
    <location>
        <begin position="123"/>
        <end position="140"/>
    </location>
</feature>
<accession>A0ABU1F5K9</accession>
<name>A0ABU1F5K9_9RHOB</name>
<gene>
    <name evidence="8" type="ORF">RGD00_06075</name>
</gene>
<evidence type="ECO:0000256" key="7">
    <source>
        <dbReference type="SAM" id="Phobius"/>
    </source>
</evidence>
<feature type="transmembrane region" description="Helical" evidence="7">
    <location>
        <begin position="368"/>
        <end position="386"/>
    </location>
</feature>
<feature type="transmembrane region" description="Helical" evidence="7">
    <location>
        <begin position="161"/>
        <end position="178"/>
    </location>
</feature>
<evidence type="ECO:0000256" key="3">
    <source>
        <dbReference type="ARBA" id="ARBA00022475"/>
    </source>
</evidence>
<feature type="transmembrane region" description="Helical" evidence="7">
    <location>
        <begin position="184"/>
        <end position="203"/>
    </location>
</feature>
<dbReference type="InterPro" id="IPR050833">
    <property type="entry name" value="Poly_Biosynth_Transport"/>
</dbReference>
<proteinExistence type="inferred from homology"/>
<keyword evidence="3" id="KW-1003">Cell membrane</keyword>
<dbReference type="Proteomes" id="UP001247754">
    <property type="component" value="Unassembled WGS sequence"/>
</dbReference>
<dbReference type="EMBL" id="JAVKPH010000005">
    <property type="protein sequence ID" value="MDR5652159.1"/>
    <property type="molecule type" value="Genomic_DNA"/>
</dbReference>
<feature type="transmembrane region" description="Helical" evidence="7">
    <location>
        <begin position="98"/>
        <end position="117"/>
    </location>
</feature>
<dbReference type="PANTHER" id="PTHR30250">
    <property type="entry name" value="PST FAMILY PREDICTED COLANIC ACID TRANSPORTER"/>
    <property type="match status" value="1"/>
</dbReference>
<evidence type="ECO:0000256" key="1">
    <source>
        <dbReference type="ARBA" id="ARBA00004651"/>
    </source>
</evidence>
<evidence type="ECO:0000313" key="8">
    <source>
        <dbReference type="EMBL" id="MDR5652159.1"/>
    </source>
</evidence>
<organism evidence="8 9">
    <name type="scientific">Ruixingdingia sedimenti</name>
    <dbReference type="NCBI Taxonomy" id="3073604"/>
    <lineage>
        <taxon>Bacteria</taxon>
        <taxon>Pseudomonadati</taxon>
        <taxon>Pseudomonadota</taxon>
        <taxon>Alphaproteobacteria</taxon>
        <taxon>Rhodobacterales</taxon>
        <taxon>Paracoccaceae</taxon>
        <taxon>Ruixingdingia</taxon>
    </lineage>
</organism>
<reference evidence="8 9" key="1">
    <citation type="submission" date="2023-09" db="EMBL/GenBank/DDBJ databases">
        <title>Xinfangfangia sedmenti sp. nov., isolated the sedment.</title>
        <authorList>
            <person name="Xu L."/>
        </authorList>
    </citation>
    <scope>NUCLEOTIDE SEQUENCE [LARGE SCALE GENOMIC DNA]</scope>
    <source>
        <strain evidence="8 9">LG-4</strain>
    </source>
</reference>
<evidence type="ECO:0000256" key="2">
    <source>
        <dbReference type="ARBA" id="ARBA00007430"/>
    </source>
</evidence>
<dbReference type="PANTHER" id="PTHR30250:SF10">
    <property type="entry name" value="LIPOPOLYSACCHARIDE BIOSYNTHESIS PROTEIN WZXC"/>
    <property type="match status" value="1"/>
</dbReference>
<feature type="transmembrane region" description="Helical" evidence="7">
    <location>
        <begin position="426"/>
        <end position="445"/>
    </location>
</feature>
<evidence type="ECO:0000256" key="4">
    <source>
        <dbReference type="ARBA" id="ARBA00022692"/>
    </source>
</evidence>
<feature type="transmembrane region" description="Helical" evidence="7">
    <location>
        <begin position="223"/>
        <end position="239"/>
    </location>
</feature>
<feature type="transmembrane region" description="Helical" evidence="7">
    <location>
        <begin position="301"/>
        <end position="328"/>
    </location>
</feature>
<feature type="transmembrane region" description="Helical" evidence="7">
    <location>
        <begin position="21"/>
        <end position="39"/>
    </location>
</feature>
<evidence type="ECO:0000256" key="6">
    <source>
        <dbReference type="ARBA" id="ARBA00023136"/>
    </source>
</evidence>
<evidence type="ECO:0000256" key="5">
    <source>
        <dbReference type="ARBA" id="ARBA00022989"/>
    </source>
</evidence>
<feature type="transmembrane region" description="Helical" evidence="7">
    <location>
        <begin position="392"/>
        <end position="414"/>
    </location>
</feature>
<dbReference type="RefSeq" id="WP_310456409.1">
    <property type="nucleotide sequence ID" value="NZ_JAVKPH010000005.1"/>
</dbReference>
<comment type="caution">
    <text evidence="8">The sequence shown here is derived from an EMBL/GenBank/DDBJ whole genome shotgun (WGS) entry which is preliminary data.</text>
</comment>
<comment type="similarity">
    <text evidence="2">Belongs to the polysaccharide synthase family.</text>
</comment>
<sequence>MASTLSRILHSKGLFARVLRSSGWIAVGFGGAQLIRLASNLILTRLLFPEAFGVMAIIMVLMQGLNNFSDVGITPSILQSRRGDEPGFLNTAWTMQALRGAGLWLATCVLAWPVALFYDEPMLAWYLPVAGLSLLVAGFNPTRIETANRHLMFGRLTQLDLLSAFLSTAVTVALAAVFPSVWALVAGLVAGAVIRLVLTARFLPGAPNRLRWEPDAARELFTFGRWVFLSTIAGFALAQGDKAILGKYLTLEQLGIYNIGFFLASFPLMFAQALTSRLMIPLYRERPPGTSRDNFLRLRRVRMGLGAAVLALLAVVALAGVPLVGLLYDDRYAVAGAICVLIACALAPQVVGLGYDQAALAGGDSYRFFLYVALRAAVFVALFLTGAMHGGLVGALAGQALASVVTYPALAVLARRHGAWDGRSDLVLAAAALAIAAAALAVNRAEIAALIGGGG</sequence>
<keyword evidence="4 7" id="KW-0812">Transmembrane</keyword>
<evidence type="ECO:0000313" key="9">
    <source>
        <dbReference type="Proteomes" id="UP001247754"/>
    </source>
</evidence>
<feature type="transmembrane region" description="Helical" evidence="7">
    <location>
        <begin position="259"/>
        <end position="280"/>
    </location>
</feature>